<reference evidence="2 3" key="1">
    <citation type="journal article" date="2018" name="Nat. Ecol. Evol.">
        <title>Pezizomycetes genomes reveal the molecular basis of ectomycorrhizal truffle lifestyle.</title>
        <authorList>
            <person name="Murat C."/>
            <person name="Payen T."/>
            <person name="Noel B."/>
            <person name="Kuo A."/>
            <person name="Morin E."/>
            <person name="Chen J."/>
            <person name="Kohler A."/>
            <person name="Krizsan K."/>
            <person name="Balestrini R."/>
            <person name="Da Silva C."/>
            <person name="Montanini B."/>
            <person name="Hainaut M."/>
            <person name="Levati E."/>
            <person name="Barry K.W."/>
            <person name="Belfiori B."/>
            <person name="Cichocki N."/>
            <person name="Clum A."/>
            <person name="Dockter R.B."/>
            <person name="Fauchery L."/>
            <person name="Guy J."/>
            <person name="Iotti M."/>
            <person name="Le Tacon F."/>
            <person name="Lindquist E.A."/>
            <person name="Lipzen A."/>
            <person name="Malagnac F."/>
            <person name="Mello A."/>
            <person name="Molinier V."/>
            <person name="Miyauchi S."/>
            <person name="Poulain J."/>
            <person name="Riccioni C."/>
            <person name="Rubini A."/>
            <person name="Sitrit Y."/>
            <person name="Splivallo R."/>
            <person name="Traeger S."/>
            <person name="Wang M."/>
            <person name="Zifcakova L."/>
            <person name="Wipf D."/>
            <person name="Zambonelli A."/>
            <person name="Paolocci F."/>
            <person name="Nowrousian M."/>
            <person name="Ottonello S."/>
            <person name="Baldrian P."/>
            <person name="Spatafora J.W."/>
            <person name="Henrissat B."/>
            <person name="Nagy L.G."/>
            <person name="Aury J.M."/>
            <person name="Wincker P."/>
            <person name="Grigoriev I.V."/>
            <person name="Bonfante P."/>
            <person name="Martin F.M."/>
        </authorList>
    </citation>
    <scope>NUCLEOTIDE SEQUENCE [LARGE SCALE GENOMIC DNA]</scope>
    <source>
        <strain evidence="2 3">120613-1</strain>
    </source>
</reference>
<sequence length="101" mass="11489">MPSKPSEDSTIPVQVQEQMAIEMAATGTAPSLTMAAAMVGAAPMTVMYRRQGRKDRHEEGQRRQKLMPEEERIVLEHCYFRCRLGFPPTIWQLREIATSII</sequence>
<evidence type="ECO:0000256" key="1">
    <source>
        <dbReference type="SAM" id="Phobius"/>
    </source>
</evidence>
<organism evidence="2 3">
    <name type="scientific">Choiromyces venosus 120613-1</name>
    <dbReference type="NCBI Taxonomy" id="1336337"/>
    <lineage>
        <taxon>Eukaryota</taxon>
        <taxon>Fungi</taxon>
        <taxon>Dikarya</taxon>
        <taxon>Ascomycota</taxon>
        <taxon>Pezizomycotina</taxon>
        <taxon>Pezizomycetes</taxon>
        <taxon>Pezizales</taxon>
        <taxon>Tuberaceae</taxon>
        <taxon>Choiromyces</taxon>
    </lineage>
</organism>
<feature type="transmembrane region" description="Helical" evidence="1">
    <location>
        <begin position="29"/>
        <end position="48"/>
    </location>
</feature>
<dbReference type="Proteomes" id="UP000276215">
    <property type="component" value="Unassembled WGS sequence"/>
</dbReference>
<dbReference type="OrthoDB" id="5420958at2759"/>
<protein>
    <submittedName>
        <fullName evidence="2">Uncharacterized protein</fullName>
    </submittedName>
</protein>
<evidence type="ECO:0000313" key="2">
    <source>
        <dbReference type="EMBL" id="RPA90597.1"/>
    </source>
</evidence>
<dbReference type="EMBL" id="ML120519">
    <property type="protein sequence ID" value="RPA90597.1"/>
    <property type="molecule type" value="Genomic_DNA"/>
</dbReference>
<evidence type="ECO:0000313" key="3">
    <source>
        <dbReference type="Proteomes" id="UP000276215"/>
    </source>
</evidence>
<keyword evidence="1" id="KW-1133">Transmembrane helix</keyword>
<gene>
    <name evidence="2" type="ORF">L873DRAFT_1848733</name>
</gene>
<keyword evidence="1" id="KW-0472">Membrane</keyword>
<dbReference type="STRING" id="1336337.A0A3N4J020"/>
<keyword evidence="1" id="KW-0812">Transmembrane</keyword>
<name>A0A3N4J020_9PEZI</name>
<dbReference type="AlphaFoldDB" id="A0A3N4J020"/>
<accession>A0A3N4J020</accession>
<keyword evidence="3" id="KW-1185">Reference proteome</keyword>
<proteinExistence type="predicted"/>